<accession>A0A0G4EVV9</accession>
<name>A0A0G4EVV9_VITBC</name>
<dbReference type="AlphaFoldDB" id="A0A0G4EVV9"/>
<evidence type="ECO:0000313" key="2">
    <source>
        <dbReference type="Proteomes" id="UP000041254"/>
    </source>
</evidence>
<proteinExistence type="predicted"/>
<evidence type="ECO:0000313" key="1">
    <source>
        <dbReference type="EMBL" id="CEM02905.1"/>
    </source>
</evidence>
<dbReference type="PhylomeDB" id="A0A0G4EVV9"/>
<gene>
    <name evidence="1" type="ORF">Vbra_20995</name>
</gene>
<dbReference type="EMBL" id="CDMY01000336">
    <property type="protein sequence ID" value="CEM02905.1"/>
    <property type="molecule type" value="Genomic_DNA"/>
</dbReference>
<organism evidence="1 2">
    <name type="scientific">Vitrella brassicaformis (strain CCMP3155)</name>
    <dbReference type="NCBI Taxonomy" id="1169540"/>
    <lineage>
        <taxon>Eukaryota</taxon>
        <taxon>Sar</taxon>
        <taxon>Alveolata</taxon>
        <taxon>Colpodellida</taxon>
        <taxon>Vitrellaceae</taxon>
        <taxon>Vitrella</taxon>
    </lineage>
</organism>
<reference evidence="1 2" key="1">
    <citation type="submission" date="2014-11" db="EMBL/GenBank/DDBJ databases">
        <authorList>
            <person name="Zhu J."/>
            <person name="Qi W."/>
            <person name="Song R."/>
        </authorList>
    </citation>
    <scope>NUCLEOTIDE SEQUENCE [LARGE SCALE GENOMIC DNA]</scope>
</reference>
<dbReference type="InParanoid" id="A0A0G4EVV9"/>
<keyword evidence="2" id="KW-1185">Reference proteome</keyword>
<protein>
    <submittedName>
        <fullName evidence="1">Uncharacterized protein</fullName>
    </submittedName>
</protein>
<dbReference type="Proteomes" id="UP000041254">
    <property type="component" value="Unassembled WGS sequence"/>
</dbReference>
<sequence>MADQVPLELWRQSVTPYLQMAGLAALRTTSPVFSTSVITADLLLERIDASLTRNSLHGLIDVDRSYGVGVPGGCVLDDLVAFVCRLVMPWARDSSPSRFSYLLRFALMLEQGGSGWRNIAVFLRLAVIYQLMAPKAVPFVVSARWMAAHVRTKPAADDLYLMRVVYFSLIRHRMNSRREILPTAKREGVSGGDRLQHADYRLQRDDPYAVRYNRHDSAVGSRIDDTRFCIYPSFSAALVSRLIGRWLVDLSYSGEHTMVLSGCVGDSDDRYLSLMSDGLTGQDVFAVGYRFHDSGSVTYCRFVIVSGFRPDDTIVAYIKLYRGGLKLYTTEPCVGDASCPLDERLPTSMGLFRRVLGRFGLEKEVIDGGRVTV</sequence>
<dbReference type="VEuPathDB" id="CryptoDB:Vbra_20995"/>